<dbReference type="EMBL" id="CP054056">
    <property type="protein sequence ID" value="QKJ25645.1"/>
    <property type="molecule type" value="Genomic_DNA"/>
</dbReference>
<dbReference type="InterPro" id="IPR051044">
    <property type="entry name" value="MAG_DAG_Lipase"/>
</dbReference>
<accession>A0A7D4PZE4</accession>
<dbReference type="InterPro" id="IPR022742">
    <property type="entry name" value="Hydrolase_4"/>
</dbReference>
<feature type="domain" description="Serine aminopeptidase S33" evidence="1">
    <location>
        <begin position="24"/>
        <end position="259"/>
    </location>
</feature>
<dbReference type="AlphaFoldDB" id="A0A7D4PZE4"/>
<evidence type="ECO:0000313" key="3">
    <source>
        <dbReference type="Proteomes" id="UP000501003"/>
    </source>
</evidence>
<keyword evidence="2" id="KW-0378">Hydrolase</keyword>
<organism evidence="2 3">
    <name type="scientific">Aquiluna borgnonia</name>
    <dbReference type="NCBI Taxonomy" id="2499157"/>
    <lineage>
        <taxon>Bacteria</taxon>
        <taxon>Bacillati</taxon>
        <taxon>Actinomycetota</taxon>
        <taxon>Actinomycetes</taxon>
        <taxon>Micrococcales</taxon>
        <taxon>Microbacteriaceae</taxon>
        <taxon>Luna cluster</taxon>
        <taxon>Luna-1 subcluster</taxon>
        <taxon>Aquiluna</taxon>
    </lineage>
</organism>
<dbReference type="InterPro" id="IPR029058">
    <property type="entry name" value="AB_hydrolase_fold"/>
</dbReference>
<reference evidence="2 3" key="1">
    <citation type="submission" date="2020-05" db="EMBL/GenBank/DDBJ databases">
        <title>Aquirufa sp. strain 15G-AUS-rot a new Aquirufa species.</title>
        <authorList>
            <person name="Pitt A."/>
            <person name="Hahn M.W."/>
        </authorList>
    </citation>
    <scope>NUCLEOTIDE SEQUENCE [LARGE SCALE GENOMIC DNA]</scope>
    <source>
        <strain evidence="2 3">15G-AUS-rot</strain>
    </source>
</reference>
<dbReference type="Gene3D" id="3.40.50.1820">
    <property type="entry name" value="alpha/beta hydrolase"/>
    <property type="match status" value="1"/>
</dbReference>
<dbReference type="SUPFAM" id="SSF53474">
    <property type="entry name" value="alpha/beta-Hydrolases"/>
    <property type="match status" value="1"/>
</dbReference>
<dbReference type="KEGG" id="aqg:HRU87_05620"/>
<dbReference type="GO" id="GO:0016787">
    <property type="term" value="F:hydrolase activity"/>
    <property type="evidence" value="ECO:0007669"/>
    <property type="project" value="UniProtKB-KW"/>
</dbReference>
<dbReference type="Proteomes" id="UP000501003">
    <property type="component" value="Chromosome"/>
</dbReference>
<dbReference type="PANTHER" id="PTHR11614">
    <property type="entry name" value="PHOSPHOLIPASE-RELATED"/>
    <property type="match status" value="1"/>
</dbReference>
<keyword evidence="3" id="KW-1185">Reference proteome</keyword>
<protein>
    <submittedName>
        <fullName evidence="2">Alpha/beta fold hydrolase</fullName>
    </submittedName>
</protein>
<evidence type="ECO:0000313" key="2">
    <source>
        <dbReference type="EMBL" id="QKJ25645.1"/>
    </source>
</evidence>
<gene>
    <name evidence="2" type="ORF">HRU87_05620</name>
</gene>
<name>A0A7D4PZE4_9MICO</name>
<proteinExistence type="predicted"/>
<dbReference type="RefSeq" id="WP_173493942.1">
    <property type="nucleotide sequence ID" value="NZ_CP054056.1"/>
</dbReference>
<dbReference type="Pfam" id="PF12146">
    <property type="entry name" value="Hydrolase_4"/>
    <property type="match status" value="1"/>
</dbReference>
<evidence type="ECO:0000259" key="1">
    <source>
        <dbReference type="Pfam" id="PF12146"/>
    </source>
</evidence>
<sequence>MSKFNRAEISLAPDIATFSWTVASPRAQLLLQHGLGEYSERYVEQYSSLIPRLNELDIDVYAFDLPGHGKSAGERGLIDLQVAVWLHLKAREILVANNLPTVLYGHSLGGLITAGSLNRNAANVAAAVIGSSALHLPSQGWERALSQALGKLLPNAPMPLPRPGLEALSRVQAVVDAAAKDPMFFQGKAKNLVAKSVIEVSDEVWGNTGNWKVPTLIMHGTADTSTDHRASVRLAEEIASVDKDLKLYEGAYHELLNDTVRDQAVSDLLDWLLARV</sequence>